<evidence type="ECO:0000313" key="1">
    <source>
        <dbReference type="EMBL" id="CAG9807473.1"/>
    </source>
</evidence>
<dbReference type="Proteomes" id="UP001153620">
    <property type="component" value="Chromosome 3"/>
</dbReference>
<organism evidence="1 2">
    <name type="scientific">Chironomus riparius</name>
    <dbReference type="NCBI Taxonomy" id="315576"/>
    <lineage>
        <taxon>Eukaryota</taxon>
        <taxon>Metazoa</taxon>
        <taxon>Ecdysozoa</taxon>
        <taxon>Arthropoda</taxon>
        <taxon>Hexapoda</taxon>
        <taxon>Insecta</taxon>
        <taxon>Pterygota</taxon>
        <taxon>Neoptera</taxon>
        <taxon>Endopterygota</taxon>
        <taxon>Diptera</taxon>
        <taxon>Nematocera</taxon>
        <taxon>Chironomoidea</taxon>
        <taxon>Chironomidae</taxon>
        <taxon>Chironominae</taxon>
        <taxon>Chironomus</taxon>
    </lineage>
</organism>
<gene>
    <name evidence="1" type="ORF">CHIRRI_LOCUS10322</name>
</gene>
<accession>A0A9N9S1K8</accession>
<proteinExistence type="predicted"/>
<sequence length="209" mass="23443">MACNNSFPCVPCPPKDCGPKCMTAPELACMPQCPSICPPQTCGPQFVKVQQPPKLVCQKQVVYTKRTVIDKHVMPNTKEICEPRLIYQPKVICEPCIVYKKRVVPEPKIVYYKRIVPDPKVVCQPRTIVEPKEICQTMVCQPKPQVIQIPQPKEYMCAPTGTTFYNRPGCAPVPCLPLAKPCDPCAPKEFSCYDPCCPPKCPSPYIRKC</sequence>
<protein>
    <submittedName>
        <fullName evidence="1">Uncharacterized protein</fullName>
    </submittedName>
</protein>
<dbReference type="OrthoDB" id="8011128at2759"/>
<evidence type="ECO:0000313" key="2">
    <source>
        <dbReference type="Proteomes" id="UP001153620"/>
    </source>
</evidence>
<reference evidence="1" key="1">
    <citation type="submission" date="2022-01" db="EMBL/GenBank/DDBJ databases">
        <authorList>
            <person name="King R."/>
        </authorList>
    </citation>
    <scope>NUCLEOTIDE SEQUENCE</scope>
</reference>
<keyword evidence="2" id="KW-1185">Reference proteome</keyword>
<name>A0A9N9S1K8_9DIPT</name>
<reference evidence="1" key="2">
    <citation type="submission" date="2022-10" db="EMBL/GenBank/DDBJ databases">
        <authorList>
            <consortium name="ENA_rothamsted_submissions"/>
            <consortium name="culmorum"/>
            <person name="King R."/>
        </authorList>
    </citation>
    <scope>NUCLEOTIDE SEQUENCE</scope>
</reference>
<dbReference type="EMBL" id="OU895879">
    <property type="protein sequence ID" value="CAG9807473.1"/>
    <property type="molecule type" value="Genomic_DNA"/>
</dbReference>
<dbReference type="AlphaFoldDB" id="A0A9N9S1K8"/>